<feature type="region of interest" description="Disordered" evidence="1">
    <location>
        <begin position="1229"/>
        <end position="1259"/>
    </location>
</feature>
<feature type="region of interest" description="Disordered" evidence="1">
    <location>
        <begin position="1130"/>
        <end position="1180"/>
    </location>
</feature>
<feature type="compositionally biased region" description="Basic residues" evidence="1">
    <location>
        <begin position="1690"/>
        <end position="1706"/>
    </location>
</feature>
<feature type="compositionally biased region" description="Basic and acidic residues" evidence="1">
    <location>
        <begin position="985"/>
        <end position="995"/>
    </location>
</feature>
<protein>
    <recommendedName>
        <fullName evidence="4">ESC1-like protein</fullName>
    </recommendedName>
</protein>
<feature type="compositionally biased region" description="Acidic residues" evidence="1">
    <location>
        <begin position="303"/>
        <end position="316"/>
    </location>
</feature>
<feature type="compositionally biased region" description="Polar residues" evidence="1">
    <location>
        <begin position="417"/>
        <end position="432"/>
    </location>
</feature>
<evidence type="ECO:0000256" key="1">
    <source>
        <dbReference type="SAM" id="MobiDB-lite"/>
    </source>
</evidence>
<evidence type="ECO:0008006" key="4">
    <source>
        <dbReference type="Google" id="ProtNLM"/>
    </source>
</evidence>
<feature type="region of interest" description="Disordered" evidence="1">
    <location>
        <begin position="1"/>
        <end position="23"/>
    </location>
</feature>
<feature type="compositionally biased region" description="Basic and acidic residues" evidence="1">
    <location>
        <begin position="434"/>
        <end position="466"/>
    </location>
</feature>
<keyword evidence="3" id="KW-1185">Reference proteome</keyword>
<feature type="compositionally biased region" description="Basic and acidic residues" evidence="1">
    <location>
        <begin position="1450"/>
        <end position="1472"/>
    </location>
</feature>
<gene>
    <name evidence="2" type="primary">SKDI13G3490</name>
    <name evidence="2" type="ORF">SKDI_13G3490</name>
</gene>
<sequence>MSGKKETPNSRAPPLNLTTPRRDLKILSSPLDTQQDTRAHNSNIQYNCSHSDSKIYKVTKPARYLTLHESICSRRSHHIHNKSLHEDGTKALSWVNSLINRGKSILSTMEKEDSLFERELEKERQRSQLHDSLINTYTGSNKPHQRLLDLKKRQYGTDTSFQNNDEIPLDSFISSVSPEVEDETSSNISFDEDEDLEDDRSSIKSNNVRKDENDLFGEGEDTGDRSDASIIILSDEEYAGGAASRDVSDEGEYDSQEEEQAEKVGREQEQGNAYINEVVATVTTFSNLSDHQNYSRKAKMQLEDNDNDNDDDDLESSPEKYGGHDEDVDEDVDESYHEGEAKDSIDFSKYMQPRTNNIKASNVSKHQSYHNQIRHTYSEDGSFDSGSVNISMDDESEGERNEEESSSLYSEDAASMHFSNEQELLDSGSDSGQESEKEKLRDFEYEVVHGKENTLEETHSISDSKNKGINKGAHSEDEKEDQESGRQSDEDDSIQISSDDSIKIASDDSFHESNIDDSDSTLERKGIHSDDGGNYEAISENTENNLDQQQQNFENSEDNLYNLAKKAMLQLQEGKNLIRFQAEEKVSESDQDNSDRRDISTISSQEIEEQTSTRKDFAYRIGNENPEIRRDGSQLFDEVITEKASKKYSENPLEGELKSLSADSTLNNLSIVDEDTVYYSLDETDAVGPENFTNAPVLKTKPTSSAYEIVFSGSVYSSTSSEDNSEIMPSQVEYASPFVNDPFDALDDDYEKKNSILKSTLAALAGPIDSETEEQESTEFCSTFKSGSFDVVQKLSEEIHQMSDSDENTDTGNEDMRTENNKEKGTISIVTTAADKSIEENVDETYFSAVNYTNIREDSSSEEVIEEPALGAEGDSRLCVKEMNEVETSTDCEDGKGDENDNMTRNVFAPNSSDEYQPVGSSPGSPPIKIKSKDSDTEKELLGKDFTTPKVDADVIIEGPSEEMRSQDSSHQENATHLEVNYKVVDLDRKHDKGYTENSSDEDPTGSEFGYEVAADSANGGKKISMGEGDSGFIEPKSETAGTNHGEELPTKEISATLPVEVHNENMFTEVNCQKTKRKDEEMDDIKDVNTNEAQITVIEIIDEDVNENSTKKLEKTWVEKTHYEDFSGKKTTALEENANMNNRSSQASSESEQKVGCTGGESSEDDIKVNLEVQPPGPKLQSVKLLKPVSTYSNVFSSPIRALETVRKEVGKVVDLAESFVKKIDVMDSESDDAAGISNGSEEPSEDTVSCDASDDTEKIIRKEKDNWYKGEATAIEEVTTKTYSSKHIAHATNMKTTKNGHDEGKSSHSSYFEISEQELMDNDNLQESKGSLIERLQLDQNNDYDIEEEEDESIYREKKSANIHADDIDDIEKQQLLKNLNYLQNYSQKLTENFKRGTDQVKSKEIDTGGYQDMKIEKPVEEKYVGAIEEDSVPELDISARSIESEEDLSKEQEKSIEELHSEPEGEKLFALDMQTPTQTAAFAKSDDEEKQRGVIPSTDLPSDPPSDTEETTDSYTNLKMESKSPEVDAPISQEVYEILSDTPNEVLLETNDELSSAMLEKDNKGTKTPTLDDASEDSSYYNISHKSGRNSTSIKVDEGEGVEFRAEDIPIEIEIEEEQEKMPSNSTLEGNKPKAESNNEESLGINDAEVIGPEEEESKTKKKSRKRNYNSRRRKRKITEDSSTNSRSKRSKGHGVKARKKNARSSGSR</sequence>
<feature type="region of interest" description="Disordered" evidence="1">
    <location>
        <begin position="583"/>
        <end position="613"/>
    </location>
</feature>
<feature type="compositionally biased region" description="Polar residues" evidence="1">
    <location>
        <begin position="353"/>
        <end position="375"/>
    </location>
</feature>
<feature type="region of interest" description="Disordered" evidence="1">
    <location>
        <begin position="885"/>
        <end position="1052"/>
    </location>
</feature>
<feature type="compositionally biased region" description="Basic and acidic residues" evidence="1">
    <location>
        <begin position="583"/>
        <end position="599"/>
    </location>
</feature>
<feature type="compositionally biased region" description="Polar residues" evidence="1">
    <location>
        <begin position="1580"/>
        <end position="1597"/>
    </location>
</feature>
<dbReference type="Proteomes" id="UP001162087">
    <property type="component" value="Chromosome 13"/>
</dbReference>
<feature type="compositionally biased region" description="Polar residues" evidence="1">
    <location>
        <begin position="1139"/>
        <end position="1151"/>
    </location>
</feature>
<accession>A0AA35NLQ2</accession>
<feature type="region of interest" description="Disordered" evidence="1">
    <location>
        <begin position="175"/>
        <end position="270"/>
    </location>
</feature>
<feature type="compositionally biased region" description="Basic and acidic residues" evidence="1">
    <location>
        <begin position="1598"/>
        <end position="1611"/>
    </location>
</feature>
<feature type="compositionally biased region" description="Low complexity" evidence="1">
    <location>
        <begin position="920"/>
        <end position="929"/>
    </location>
</feature>
<feature type="compositionally biased region" description="Basic and acidic residues" evidence="1">
    <location>
        <begin position="473"/>
        <end position="488"/>
    </location>
</feature>
<feature type="compositionally biased region" description="Acidic residues" evidence="1">
    <location>
        <begin position="179"/>
        <end position="198"/>
    </location>
</feature>
<evidence type="ECO:0000313" key="3">
    <source>
        <dbReference type="Proteomes" id="UP001162087"/>
    </source>
</evidence>
<feature type="region of interest" description="Disordered" evidence="1">
    <location>
        <begin position="1433"/>
        <end position="1533"/>
    </location>
</feature>
<dbReference type="RefSeq" id="XP_056084379.1">
    <property type="nucleotide sequence ID" value="XM_056230463.1"/>
</dbReference>
<feature type="compositionally biased region" description="Acidic residues" evidence="1">
    <location>
        <begin position="1612"/>
        <end position="1622"/>
    </location>
</feature>
<feature type="compositionally biased region" description="Polar residues" evidence="1">
    <location>
        <begin position="903"/>
        <end position="915"/>
    </location>
</feature>
<evidence type="ECO:0000313" key="2">
    <source>
        <dbReference type="EMBL" id="CAI4048709.1"/>
    </source>
</evidence>
<proteinExistence type="predicted"/>
<feature type="compositionally biased region" description="Basic and acidic residues" evidence="1">
    <location>
        <begin position="334"/>
        <end position="346"/>
    </location>
</feature>
<feature type="compositionally biased region" description="Acidic residues" evidence="1">
    <location>
        <begin position="392"/>
        <end position="405"/>
    </location>
</feature>
<name>A0AA35NLQ2_SACK1</name>
<feature type="compositionally biased region" description="Basic and acidic residues" evidence="1">
    <location>
        <begin position="931"/>
        <end position="943"/>
    </location>
</feature>
<feature type="compositionally biased region" description="Basic and acidic residues" evidence="1">
    <location>
        <begin position="521"/>
        <end position="531"/>
    </location>
</feature>
<feature type="region of interest" description="Disordered" evidence="1">
    <location>
        <begin position="289"/>
        <end position="546"/>
    </location>
</feature>
<dbReference type="EMBL" id="OX365908">
    <property type="protein sequence ID" value="CAI4048709.1"/>
    <property type="molecule type" value="Genomic_DNA"/>
</dbReference>
<feature type="compositionally biased region" description="Acidic residues" evidence="1">
    <location>
        <begin position="249"/>
        <end position="260"/>
    </location>
</feature>
<feature type="compositionally biased region" description="Basic and acidic residues" evidence="1">
    <location>
        <begin position="962"/>
        <end position="976"/>
    </location>
</feature>
<feature type="region of interest" description="Disordered" evidence="1">
    <location>
        <begin position="1556"/>
        <end position="1712"/>
    </location>
</feature>
<reference evidence="2" key="1">
    <citation type="submission" date="2022-10" db="EMBL/GenBank/DDBJ databases">
        <authorList>
            <person name="Byrne P K."/>
        </authorList>
    </citation>
    <scope>NUCLEOTIDE SEQUENCE</scope>
    <source>
        <strain evidence="2">IFO1802</strain>
    </source>
</reference>
<dbReference type="GeneID" id="80926370"/>
<feature type="compositionally biased region" description="Basic and acidic residues" evidence="1">
    <location>
        <begin position="500"/>
        <end position="514"/>
    </location>
</feature>
<organism evidence="2 3">
    <name type="scientific">Saccharomyces kudriavzevii (strain ATCC MYA-4449 / AS 2.2408 / CBS 8840 / NBRC 1802 / NCYC 2889)</name>
    <name type="common">Yeast</name>
    <dbReference type="NCBI Taxonomy" id="226230"/>
    <lineage>
        <taxon>Eukaryota</taxon>
        <taxon>Fungi</taxon>
        <taxon>Dikarya</taxon>
        <taxon>Ascomycota</taxon>
        <taxon>Saccharomycotina</taxon>
        <taxon>Saccharomycetes</taxon>
        <taxon>Saccharomycetales</taxon>
        <taxon>Saccharomycetaceae</taxon>
        <taxon>Saccharomyces</taxon>
    </lineage>
</organism>
<feature type="compositionally biased region" description="Basic residues" evidence="1">
    <location>
        <begin position="1663"/>
        <end position="1680"/>
    </location>
</feature>